<evidence type="ECO:0000313" key="2">
    <source>
        <dbReference type="Proteomes" id="UP000242188"/>
    </source>
</evidence>
<accession>A0A210QUQ6</accession>
<dbReference type="AlphaFoldDB" id="A0A210QUQ6"/>
<proteinExistence type="predicted"/>
<organism evidence="1 2">
    <name type="scientific">Mizuhopecten yessoensis</name>
    <name type="common">Japanese scallop</name>
    <name type="synonym">Patinopecten yessoensis</name>
    <dbReference type="NCBI Taxonomy" id="6573"/>
    <lineage>
        <taxon>Eukaryota</taxon>
        <taxon>Metazoa</taxon>
        <taxon>Spiralia</taxon>
        <taxon>Lophotrochozoa</taxon>
        <taxon>Mollusca</taxon>
        <taxon>Bivalvia</taxon>
        <taxon>Autobranchia</taxon>
        <taxon>Pteriomorphia</taxon>
        <taxon>Pectinida</taxon>
        <taxon>Pectinoidea</taxon>
        <taxon>Pectinidae</taxon>
        <taxon>Mizuhopecten</taxon>
    </lineage>
</organism>
<evidence type="ECO:0000313" key="1">
    <source>
        <dbReference type="EMBL" id="OWF52479.1"/>
    </source>
</evidence>
<dbReference type="OrthoDB" id="9948935at2759"/>
<keyword evidence="2" id="KW-1185">Reference proteome</keyword>
<reference evidence="1 2" key="1">
    <citation type="journal article" date="2017" name="Nat. Ecol. Evol.">
        <title>Scallop genome provides insights into evolution of bilaterian karyotype and development.</title>
        <authorList>
            <person name="Wang S."/>
            <person name="Zhang J."/>
            <person name="Jiao W."/>
            <person name="Li J."/>
            <person name="Xun X."/>
            <person name="Sun Y."/>
            <person name="Guo X."/>
            <person name="Huan P."/>
            <person name="Dong B."/>
            <person name="Zhang L."/>
            <person name="Hu X."/>
            <person name="Sun X."/>
            <person name="Wang J."/>
            <person name="Zhao C."/>
            <person name="Wang Y."/>
            <person name="Wang D."/>
            <person name="Huang X."/>
            <person name="Wang R."/>
            <person name="Lv J."/>
            <person name="Li Y."/>
            <person name="Zhang Z."/>
            <person name="Liu B."/>
            <person name="Lu W."/>
            <person name="Hui Y."/>
            <person name="Liang J."/>
            <person name="Zhou Z."/>
            <person name="Hou R."/>
            <person name="Li X."/>
            <person name="Liu Y."/>
            <person name="Li H."/>
            <person name="Ning X."/>
            <person name="Lin Y."/>
            <person name="Zhao L."/>
            <person name="Xing Q."/>
            <person name="Dou J."/>
            <person name="Li Y."/>
            <person name="Mao J."/>
            <person name="Guo H."/>
            <person name="Dou H."/>
            <person name="Li T."/>
            <person name="Mu C."/>
            <person name="Jiang W."/>
            <person name="Fu Q."/>
            <person name="Fu X."/>
            <person name="Miao Y."/>
            <person name="Liu J."/>
            <person name="Yu Q."/>
            <person name="Li R."/>
            <person name="Liao H."/>
            <person name="Li X."/>
            <person name="Kong Y."/>
            <person name="Jiang Z."/>
            <person name="Chourrout D."/>
            <person name="Li R."/>
            <person name="Bao Z."/>
        </authorList>
    </citation>
    <scope>NUCLEOTIDE SEQUENCE [LARGE SCALE GENOMIC DNA]</scope>
    <source>
        <strain evidence="1 2">PY_sf001</strain>
    </source>
</reference>
<sequence>MKMMMELSDRVENVSRDYLGLVDKVNDKLRTLRADLISMRRQDVKLLKQLVNINDVIQAMYQRAKEIRSDEDDEADEPQTMRPTDVWRATSRRTPLVRQQSVPYYCGAPRTFTATSMGDSMEGLDEIADDDPSLITGDVTDDTDSLFSSSGAITVPSFTKHYIRQRAISCETTPNEQNTLDDSHFENMLMKNIQLWKFSLHKNSDNEPNILQVR</sequence>
<dbReference type="Pfam" id="PF14854">
    <property type="entry name" value="LURAP"/>
    <property type="match status" value="1"/>
</dbReference>
<gene>
    <name evidence="1" type="ORF">KP79_PYT06863</name>
</gene>
<protein>
    <submittedName>
        <fullName evidence="1">Uncharacterized protein</fullName>
    </submittedName>
</protein>
<dbReference type="EMBL" id="NEDP02001786">
    <property type="protein sequence ID" value="OWF52479.1"/>
    <property type="molecule type" value="Genomic_DNA"/>
</dbReference>
<comment type="caution">
    <text evidence="1">The sequence shown here is derived from an EMBL/GenBank/DDBJ whole genome shotgun (WGS) entry which is preliminary data.</text>
</comment>
<dbReference type="InterPro" id="IPR039499">
    <property type="entry name" value="LURA1/LRA25"/>
</dbReference>
<name>A0A210QUQ6_MIZYE</name>
<dbReference type="Proteomes" id="UP000242188">
    <property type="component" value="Unassembled WGS sequence"/>
</dbReference>